<dbReference type="GeneID" id="65095596"/>
<feature type="transmembrane region" description="Helical" evidence="3">
    <location>
        <begin position="237"/>
        <end position="258"/>
    </location>
</feature>
<dbReference type="SMART" id="SM00028">
    <property type="entry name" value="TPR"/>
    <property type="match status" value="1"/>
</dbReference>
<evidence type="ECO:0000313" key="4">
    <source>
        <dbReference type="EMBL" id="QVV89036.1"/>
    </source>
</evidence>
<protein>
    <submittedName>
        <fullName evidence="4">Tetratricopeptide repeat protein</fullName>
    </submittedName>
</protein>
<evidence type="ECO:0000256" key="2">
    <source>
        <dbReference type="SAM" id="MobiDB-lite"/>
    </source>
</evidence>
<sequence>MSFDEGMKLFRSGDVPGACEQFHQAVEQDENNHKAWNALGICLSKTGEHEDADTCFENALMLDPGNATYERNREKNSIKIPKSPPPKNNPKISAPCQQDVQYEDENEYDEQLGDRFSNKLAIIIAVLGFIFGIIFAFLVMVVGGLGTVFGTSGAESLIARGWAVVFLSFVGVIASVVRHKQYGALILILSGIFIIILISAGGIIPGALFIIAGYLIIRETNFNFRYFIDFKKDTFKKALYSFIILICLISFVSALSTIESNTPSKITSSNNPDKETASSNTVEVLPTPNNSPKLEKFVIYAAQPTNSKSGTLIWDYDPSTDEYLYQFTIYQSANGGYQADKSSASWGKRWLIEGMCKEKVAIIDPNRPYEKYGFTFYPEA</sequence>
<dbReference type="PROSITE" id="PS50005">
    <property type="entry name" value="TPR"/>
    <property type="match status" value="1"/>
</dbReference>
<dbReference type="InterPro" id="IPR019734">
    <property type="entry name" value="TPR_rpt"/>
</dbReference>
<keyword evidence="5" id="KW-1185">Reference proteome</keyword>
<dbReference type="InterPro" id="IPR011990">
    <property type="entry name" value="TPR-like_helical_dom_sf"/>
</dbReference>
<proteinExistence type="predicted"/>
<accession>A0A8E7B0X4</accession>
<reference evidence="4 5" key="1">
    <citation type="submission" date="2021-05" db="EMBL/GenBank/DDBJ databases">
        <title>A novel Methanospirillum isolate from a pyrite-forming mixed culture.</title>
        <authorList>
            <person name="Bunk B."/>
            <person name="Sproer C."/>
            <person name="Spring S."/>
            <person name="Pester M."/>
        </authorList>
    </citation>
    <scope>NUCLEOTIDE SEQUENCE [LARGE SCALE GENOMIC DNA]</scope>
    <source>
        <strain evidence="4 5">J.3.6.1-F.2.7.3</strain>
    </source>
</reference>
<evidence type="ECO:0000256" key="3">
    <source>
        <dbReference type="SAM" id="Phobius"/>
    </source>
</evidence>
<feature type="transmembrane region" description="Helical" evidence="3">
    <location>
        <begin position="184"/>
        <end position="217"/>
    </location>
</feature>
<organism evidence="4 5">
    <name type="scientific">Methanospirillum purgamenti</name>
    <dbReference type="NCBI Taxonomy" id="2834276"/>
    <lineage>
        <taxon>Archaea</taxon>
        <taxon>Methanobacteriati</taxon>
        <taxon>Methanobacteriota</taxon>
        <taxon>Stenosarchaea group</taxon>
        <taxon>Methanomicrobia</taxon>
        <taxon>Methanomicrobiales</taxon>
        <taxon>Methanospirillaceae</taxon>
        <taxon>Methanospirillum</taxon>
    </lineage>
</organism>
<name>A0A8E7B0X4_9EURY</name>
<feature type="region of interest" description="Disordered" evidence="2">
    <location>
        <begin position="71"/>
        <end position="94"/>
    </location>
</feature>
<dbReference type="SUPFAM" id="SSF48452">
    <property type="entry name" value="TPR-like"/>
    <property type="match status" value="1"/>
</dbReference>
<keyword evidence="1" id="KW-0802">TPR repeat</keyword>
<feature type="repeat" description="TPR" evidence="1">
    <location>
        <begin position="33"/>
        <end position="66"/>
    </location>
</feature>
<dbReference type="Proteomes" id="UP000680656">
    <property type="component" value="Chromosome"/>
</dbReference>
<keyword evidence="3" id="KW-0472">Membrane</keyword>
<keyword evidence="3" id="KW-0812">Transmembrane</keyword>
<dbReference type="AlphaFoldDB" id="A0A8E7B0X4"/>
<evidence type="ECO:0000256" key="1">
    <source>
        <dbReference type="PROSITE-ProRule" id="PRU00339"/>
    </source>
</evidence>
<evidence type="ECO:0000313" key="5">
    <source>
        <dbReference type="Proteomes" id="UP000680656"/>
    </source>
</evidence>
<dbReference type="Pfam" id="PF00515">
    <property type="entry name" value="TPR_1"/>
    <property type="match status" value="1"/>
</dbReference>
<feature type="transmembrane region" description="Helical" evidence="3">
    <location>
        <begin position="120"/>
        <end position="145"/>
    </location>
</feature>
<dbReference type="EMBL" id="CP075546">
    <property type="protein sequence ID" value="QVV89036.1"/>
    <property type="molecule type" value="Genomic_DNA"/>
</dbReference>
<keyword evidence="3" id="KW-1133">Transmembrane helix</keyword>
<dbReference type="KEGG" id="mrtj:KHC33_00390"/>
<gene>
    <name evidence="4" type="ORF">KHC33_00390</name>
</gene>
<dbReference type="RefSeq" id="WP_214419838.1">
    <property type="nucleotide sequence ID" value="NZ_CP075546.1"/>
</dbReference>
<dbReference type="Gene3D" id="1.25.40.10">
    <property type="entry name" value="Tetratricopeptide repeat domain"/>
    <property type="match status" value="1"/>
</dbReference>
<feature type="transmembrane region" description="Helical" evidence="3">
    <location>
        <begin position="157"/>
        <end position="177"/>
    </location>
</feature>
<feature type="region of interest" description="Disordered" evidence="2">
    <location>
        <begin position="261"/>
        <end position="289"/>
    </location>
</feature>